<comment type="caution">
    <text evidence="6">The sequence shown here is derived from an EMBL/GenBank/DDBJ whole genome shotgun (WGS) entry which is preliminary data.</text>
</comment>
<feature type="active site" description="Proton acceptor" evidence="4">
    <location>
        <position position="356"/>
    </location>
</feature>
<dbReference type="Pfam" id="PF06441">
    <property type="entry name" value="EHN"/>
    <property type="match status" value="1"/>
</dbReference>
<evidence type="ECO:0000256" key="3">
    <source>
        <dbReference type="ARBA" id="ARBA00022801"/>
    </source>
</evidence>
<comment type="similarity">
    <text evidence="1">Belongs to the peptidase S33 family.</text>
</comment>
<dbReference type="EMBL" id="JACIDT010000004">
    <property type="protein sequence ID" value="MBB3925822.1"/>
    <property type="molecule type" value="Genomic_DNA"/>
</dbReference>
<proteinExistence type="inferred from homology"/>
<feature type="active site" description="Nucleophile" evidence="4">
    <location>
        <position position="180"/>
    </location>
</feature>
<dbReference type="Gene3D" id="3.40.50.1820">
    <property type="entry name" value="alpha/beta hydrolase"/>
    <property type="match status" value="1"/>
</dbReference>
<dbReference type="PANTHER" id="PTHR21661:SF35">
    <property type="entry name" value="EPOXIDE HYDROLASE"/>
    <property type="match status" value="1"/>
</dbReference>
<keyword evidence="7" id="KW-1185">Reference proteome</keyword>
<evidence type="ECO:0000313" key="7">
    <source>
        <dbReference type="Proteomes" id="UP000571950"/>
    </source>
</evidence>
<evidence type="ECO:0000259" key="5">
    <source>
        <dbReference type="Pfam" id="PF06441"/>
    </source>
</evidence>
<name>A0A7W6BLK3_9SPHN</name>
<dbReference type="PIRSF" id="PIRSF001112">
    <property type="entry name" value="Epoxide_hydrolase"/>
    <property type="match status" value="1"/>
</dbReference>
<dbReference type="InterPro" id="IPR029058">
    <property type="entry name" value="AB_hydrolase_fold"/>
</dbReference>
<protein>
    <submittedName>
        <fullName evidence="6">Pimeloyl-ACP methyl ester carboxylesterase</fullName>
    </submittedName>
</protein>
<evidence type="ECO:0000256" key="4">
    <source>
        <dbReference type="PIRSR" id="PIRSR001112-1"/>
    </source>
</evidence>
<dbReference type="InterPro" id="IPR010497">
    <property type="entry name" value="Epoxide_hydro_N"/>
</dbReference>
<dbReference type="InterPro" id="IPR000639">
    <property type="entry name" value="Epox_hydrolase-like"/>
</dbReference>
<organism evidence="6 7">
    <name type="scientific">Sphingobium jiangsuense</name>
    <dbReference type="NCBI Taxonomy" id="870476"/>
    <lineage>
        <taxon>Bacteria</taxon>
        <taxon>Pseudomonadati</taxon>
        <taxon>Pseudomonadota</taxon>
        <taxon>Alphaproteobacteria</taxon>
        <taxon>Sphingomonadales</taxon>
        <taxon>Sphingomonadaceae</taxon>
        <taxon>Sphingobium</taxon>
    </lineage>
</organism>
<dbReference type="GO" id="GO:0004301">
    <property type="term" value="F:epoxide hydrolase activity"/>
    <property type="evidence" value="ECO:0007669"/>
    <property type="project" value="TreeGrafter"/>
</dbReference>
<dbReference type="PANTHER" id="PTHR21661">
    <property type="entry name" value="EPOXIDE HYDROLASE 1-RELATED"/>
    <property type="match status" value="1"/>
</dbReference>
<dbReference type="InterPro" id="IPR016292">
    <property type="entry name" value="Epoxide_hydrolase"/>
</dbReference>
<dbReference type="Proteomes" id="UP000571950">
    <property type="component" value="Unassembled WGS sequence"/>
</dbReference>
<evidence type="ECO:0000313" key="6">
    <source>
        <dbReference type="EMBL" id="MBB3925822.1"/>
    </source>
</evidence>
<gene>
    <name evidence="6" type="ORF">GGR43_001537</name>
</gene>
<sequence length="381" mass="43156">MADAAVTPFTIAIPDADLADLHERLARTRWPERETVSDWSQGVPLETARQVVDHWRTVYDWRRCEAALNRWPQFRTRIDGLGIHFFHVRSVHADAVPLLLTHGWPGSVLEFLKTIGPLTDPQAHGGAAEDAFHVVIPALPGYGFSDKPDGPGWTVERIADAWAALMARLGYNHFLAQGGDWGSPVTVQLAERHPARIRSIHLNLVAAVPHDIAEPTEEEQAIFDALARHRRWNTGYSTQQSTRPQTLGYGLADSPVGQAMWIYDKYRFWMDCDGDPVKAMPLDDLLDNTTLYWLTNSGTSSARLYWESFHQVRYPALDLPVGVSLFPHESIRPLRRWVERLYPDLVYWNEPAAGGHFAAWEQPESFVREMRGWAAALRARA</sequence>
<feature type="domain" description="Epoxide hydrolase N-terminal" evidence="5">
    <location>
        <begin position="6"/>
        <end position="111"/>
    </location>
</feature>
<keyword evidence="2" id="KW-0058">Aromatic hydrocarbons catabolism</keyword>
<accession>A0A7W6BLK3</accession>
<reference evidence="6 7" key="1">
    <citation type="submission" date="2020-08" db="EMBL/GenBank/DDBJ databases">
        <title>Genomic Encyclopedia of Type Strains, Phase IV (KMG-IV): sequencing the most valuable type-strain genomes for metagenomic binning, comparative biology and taxonomic classification.</title>
        <authorList>
            <person name="Goeker M."/>
        </authorList>
    </citation>
    <scope>NUCLEOTIDE SEQUENCE [LARGE SCALE GENOMIC DNA]</scope>
    <source>
        <strain evidence="6 7">DSM 26189</strain>
    </source>
</reference>
<evidence type="ECO:0000256" key="2">
    <source>
        <dbReference type="ARBA" id="ARBA00022797"/>
    </source>
</evidence>
<keyword evidence="3" id="KW-0378">Hydrolase</keyword>
<dbReference type="SUPFAM" id="SSF53474">
    <property type="entry name" value="alpha/beta-Hydrolases"/>
    <property type="match status" value="1"/>
</dbReference>
<dbReference type="GO" id="GO:0097176">
    <property type="term" value="P:epoxide metabolic process"/>
    <property type="evidence" value="ECO:0007669"/>
    <property type="project" value="TreeGrafter"/>
</dbReference>
<evidence type="ECO:0000256" key="1">
    <source>
        <dbReference type="ARBA" id="ARBA00010088"/>
    </source>
</evidence>
<feature type="active site" description="Proton donor" evidence="4">
    <location>
        <position position="305"/>
    </location>
</feature>
<dbReference type="AlphaFoldDB" id="A0A7W6BLK3"/>
<dbReference type="RefSeq" id="WP_188071369.1">
    <property type="nucleotide sequence ID" value="NZ_BSPS01000137.1"/>
</dbReference>
<dbReference type="PRINTS" id="PR00412">
    <property type="entry name" value="EPOXHYDRLASE"/>
</dbReference>